<name>A0A5C3MTK5_9AGAM</name>
<gene>
    <name evidence="2" type="ORF">OE88DRAFT_1663790</name>
</gene>
<protein>
    <submittedName>
        <fullName evidence="2">Uncharacterized protein</fullName>
    </submittedName>
</protein>
<proteinExistence type="predicted"/>
<dbReference type="Proteomes" id="UP000305948">
    <property type="component" value="Unassembled WGS sequence"/>
</dbReference>
<dbReference type="AlphaFoldDB" id="A0A5C3MTK5"/>
<dbReference type="EMBL" id="ML213518">
    <property type="protein sequence ID" value="TFK48704.1"/>
    <property type="molecule type" value="Genomic_DNA"/>
</dbReference>
<evidence type="ECO:0000256" key="1">
    <source>
        <dbReference type="SAM" id="MobiDB-lite"/>
    </source>
</evidence>
<feature type="region of interest" description="Disordered" evidence="1">
    <location>
        <begin position="1"/>
        <end position="20"/>
    </location>
</feature>
<reference evidence="2 3" key="1">
    <citation type="journal article" date="2019" name="Nat. Ecol. Evol.">
        <title>Megaphylogeny resolves global patterns of mushroom evolution.</title>
        <authorList>
            <person name="Varga T."/>
            <person name="Krizsan K."/>
            <person name="Foldi C."/>
            <person name="Dima B."/>
            <person name="Sanchez-Garcia M."/>
            <person name="Sanchez-Ramirez S."/>
            <person name="Szollosi G.J."/>
            <person name="Szarkandi J.G."/>
            <person name="Papp V."/>
            <person name="Albert L."/>
            <person name="Andreopoulos W."/>
            <person name="Angelini C."/>
            <person name="Antonin V."/>
            <person name="Barry K.W."/>
            <person name="Bougher N.L."/>
            <person name="Buchanan P."/>
            <person name="Buyck B."/>
            <person name="Bense V."/>
            <person name="Catcheside P."/>
            <person name="Chovatia M."/>
            <person name="Cooper J."/>
            <person name="Damon W."/>
            <person name="Desjardin D."/>
            <person name="Finy P."/>
            <person name="Geml J."/>
            <person name="Haridas S."/>
            <person name="Hughes K."/>
            <person name="Justo A."/>
            <person name="Karasinski D."/>
            <person name="Kautmanova I."/>
            <person name="Kiss B."/>
            <person name="Kocsube S."/>
            <person name="Kotiranta H."/>
            <person name="LaButti K.M."/>
            <person name="Lechner B.E."/>
            <person name="Liimatainen K."/>
            <person name="Lipzen A."/>
            <person name="Lukacs Z."/>
            <person name="Mihaltcheva S."/>
            <person name="Morgado L.N."/>
            <person name="Niskanen T."/>
            <person name="Noordeloos M.E."/>
            <person name="Ohm R.A."/>
            <person name="Ortiz-Santana B."/>
            <person name="Ovrebo C."/>
            <person name="Racz N."/>
            <person name="Riley R."/>
            <person name="Savchenko A."/>
            <person name="Shiryaev A."/>
            <person name="Soop K."/>
            <person name="Spirin V."/>
            <person name="Szebenyi C."/>
            <person name="Tomsovsky M."/>
            <person name="Tulloss R.E."/>
            <person name="Uehling J."/>
            <person name="Grigoriev I.V."/>
            <person name="Vagvolgyi C."/>
            <person name="Papp T."/>
            <person name="Martin F.M."/>
            <person name="Miettinen O."/>
            <person name="Hibbett D.S."/>
            <person name="Nagy L.G."/>
        </authorList>
    </citation>
    <scope>NUCLEOTIDE SEQUENCE [LARGE SCALE GENOMIC DNA]</scope>
    <source>
        <strain evidence="2 3">OMC1185</strain>
    </source>
</reference>
<evidence type="ECO:0000313" key="2">
    <source>
        <dbReference type="EMBL" id="TFK48704.1"/>
    </source>
</evidence>
<keyword evidence="3" id="KW-1185">Reference proteome</keyword>
<accession>A0A5C3MTK5</accession>
<organism evidence="2 3">
    <name type="scientific">Heliocybe sulcata</name>
    <dbReference type="NCBI Taxonomy" id="5364"/>
    <lineage>
        <taxon>Eukaryota</taxon>
        <taxon>Fungi</taxon>
        <taxon>Dikarya</taxon>
        <taxon>Basidiomycota</taxon>
        <taxon>Agaricomycotina</taxon>
        <taxon>Agaricomycetes</taxon>
        <taxon>Gloeophyllales</taxon>
        <taxon>Gloeophyllaceae</taxon>
        <taxon>Heliocybe</taxon>
    </lineage>
</organism>
<evidence type="ECO:0000313" key="3">
    <source>
        <dbReference type="Proteomes" id="UP000305948"/>
    </source>
</evidence>
<sequence length="60" mass="6580">MPATPVSELTSSGRRATRPLVHAPVENFPLPSQCEVGAEPMMASRLRISSQPEQQRHPDT</sequence>